<gene>
    <name evidence="2" type="primary">secG</name>
</gene>
<keyword evidence="1" id="KW-0812">Transmembrane</keyword>
<dbReference type="AlphaFoldDB" id="A0A1Z1M202"/>
<keyword evidence="1" id="KW-1133">Transmembrane helix</keyword>
<organism evidence="2">
    <name type="scientific">Laurenciella marilzae</name>
    <dbReference type="NCBI Taxonomy" id="1413812"/>
    <lineage>
        <taxon>Eukaryota</taxon>
        <taxon>Rhodophyta</taxon>
        <taxon>Florideophyceae</taxon>
        <taxon>Rhodymeniophycidae</taxon>
        <taxon>Ceramiales</taxon>
        <taxon>Rhodomelaceae</taxon>
        <taxon>Laurencieae</taxon>
        <taxon>Laurenciella</taxon>
    </lineage>
</organism>
<geneLocation type="chloroplast" evidence="2"/>
<keyword evidence="1" id="KW-0472">Membrane</keyword>
<proteinExistence type="predicted"/>
<name>A0A1Z1M202_9FLOR</name>
<evidence type="ECO:0000256" key="1">
    <source>
        <dbReference type="SAM" id="Phobius"/>
    </source>
</evidence>
<reference evidence="2" key="1">
    <citation type="journal article" date="2017" name="J. Phycol.">
        <title>Analysis of chloroplast genomes and a supermatrix inform reclassification of the Rhodomelaceae (Rhodophyta).</title>
        <authorList>
            <person name="Diaz-Tapia P."/>
            <person name="Maggs C.A."/>
            <person name="West J.A."/>
            <person name="Verbruggen H."/>
        </authorList>
    </citation>
    <scope>NUCLEOTIDE SEQUENCE</scope>
    <source>
        <strain evidence="2">HV1501</strain>
    </source>
</reference>
<evidence type="ECO:0000313" key="2">
    <source>
        <dbReference type="EMBL" id="ARW59813.1"/>
    </source>
</evidence>
<keyword evidence="2" id="KW-0934">Plastid</keyword>
<dbReference type="GeneID" id="33348057"/>
<keyword evidence="2" id="KW-0150">Chloroplast</keyword>
<dbReference type="EMBL" id="MF101410">
    <property type="protein sequence ID" value="ARW59813.1"/>
    <property type="molecule type" value="Genomic_DNA"/>
</dbReference>
<sequence>MLILFFSPVKNNAAGFIDQGKLLNSGYDQVLTQKIIGVSVFIFFILILILLFKGS</sequence>
<feature type="transmembrane region" description="Helical" evidence="1">
    <location>
        <begin position="31"/>
        <end position="52"/>
    </location>
</feature>
<accession>A0A1Z1M202</accession>
<protein>
    <submittedName>
        <fullName evidence="2">Preprotein-translocase subunit g</fullName>
    </submittedName>
</protein>
<dbReference type="RefSeq" id="YP_009391669.1">
    <property type="nucleotide sequence ID" value="NC_035259.1"/>
</dbReference>